<keyword evidence="2" id="KW-0472">Membrane</keyword>
<reference evidence="4" key="1">
    <citation type="submission" date="2016-07" db="EMBL/GenBank/DDBJ databases">
        <title>Frankia sp. NRRL B-16219 Genome sequencing.</title>
        <authorList>
            <person name="Ghodhbane-Gtari F."/>
            <person name="Swanson E."/>
            <person name="Gueddou A."/>
            <person name="Louati M."/>
            <person name="Nouioui I."/>
            <person name="Hezbri K."/>
            <person name="Abebe-Akele F."/>
            <person name="Simpson S."/>
            <person name="Morris K."/>
            <person name="Thomas K."/>
            <person name="Gtari M."/>
            <person name="Tisa L.S."/>
        </authorList>
    </citation>
    <scope>NUCLEOTIDE SEQUENCE [LARGE SCALE GENOMIC DNA]</scope>
    <source>
        <strain evidence="4">NRRL B-16219</strain>
    </source>
</reference>
<feature type="transmembrane region" description="Helical" evidence="2">
    <location>
        <begin position="199"/>
        <end position="218"/>
    </location>
</feature>
<feature type="transmembrane region" description="Helical" evidence="2">
    <location>
        <begin position="267"/>
        <end position="285"/>
    </location>
</feature>
<dbReference type="RefSeq" id="WP_071062643.1">
    <property type="nucleotide sequence ID" value="NZ_MAXA01000158.1"/>
</dbReference>
<evidence type="ECO:0000313" key="4">
    <source>
        <dbReference type="Proteomes" id="UP000179769"/>
    </source>
</evidence>
<evidence type="ECO:0000313" key="3">
    <source>
        <dbReference type="EMBL" id="OHV32194.1"/>
    </source>
</evidence>
<organism evidence="3 4">
    <name type="scientific">Parafrankia soli</name>
    <dbReference type="NCBI Taxonomy" id="2599596"/>
    <lineage>
        <taxon>Bacteria</taxon>
        <taxon>Bacillati</taxon>
        <taxon>Actinomycetota</taxon>
        <taxon>Actinomycetes</taxon>
        <taxon>Frankiales</taxon>
        <taxon>Frankiaceae</taxon>
        <taxon>Parafrankia</taxon>
    </lineage>
</organism>
<proteinExistence type="predicted"/>
<evidence type="ECO:0000256" key="1">
    <source>
        <dbReference type="SAM" id="MobiDB-lite"/>
    </source>
</evidence>
<name>A0A1S1QIS0_9ACTN</name>
<dbReference type="AlphaFoldDB" id="A0A1S1QIS0"/>
<dbReference type="EMBL" id="MAXA01000158">
    <property type="protein sequence ID" value="OHV32194.1"/>
    <property type="molecule type" value="Genomic_DNA"/>
</dbReference>
<feature type="region of interest" description="Disordered" evidence="1">
    <location>
        <begin position="1"/>
        <end position="66"/>
    </location>
</feature>
<gene>
    <name evidence="3" type="ORF">BBK14_16000</name>
</gene>
<keyword evidence="2" id="KW-0812">Transmembrane</keyword>
<feature type="transmembrane region" description="Helical" evidence="2">
    <location>
        <begin position="227"/>
        <end position="247"/>
    </location>
</feature>
<protein>
    <submittedName>
        <fullName evidence="3">Uncharacterized protein</fullName>
    </submittedName>
</protein>
<feature type="transmembrane region" description="Helical" evidence="2">
    <location>
        <begin position="154"/>
        <end position="179"/>
    </location>
</feature>
<dbReference type="OrthoDB" id="3214328at2"/>
<comment type="caution">
    <text evidence="3">The sequence shown here is derived from an EMBL/GenBank/DDBJ whole genome shotgun (WGS) entry which is preliminary data.</text>
</comment>
<accession>A0A1S1QIS0</accession>
<keyword evidence="4" id="KW-1185">Reference proteome</keyword>
<keyword evidence="2" id="KW-1133">Transmembrane helix</keyword>
<dbReference type="Proteomes" id="UP000179769">
    <property type="component" value="Unassembled WGS sequence"/>
</dbReference>
<evidence type="ECO:0000256" key="2">
    <source>
        <dbReference type="SAM" id="Phobius"/>
    </source>
</evidence>
<feature type="compositionally biased region" description="Basic and acidic residues" evidence="1">
    <location>
        <begin position="19"/>
        <end position="43"/>
    </location>
</feature>
<sequence>MRPLSARGTTVTGRGEAGPVRRPDRHQGFGGGRREDRVGEHRQRSPWARPSGGENVTPDDRSRVDAGLAAWRAAAEATADPRWGRPSAEPEAGRAVVVWGRWAAGETSPGVPASNGAETVPRAADVVDAAWPGASGPGPVGPEAAAPARSLRRLLAILCPPLVVLAGGAAVIGSTMTWATVRAFGIVEFAIHGTDPDQHGQLTMLLGILAMVAGLLLAGRRVDWGRMLAVIAGLMLILTAVVDVARFRRGGLLSGTGFDATTDLGPGLWVISFSGVVLVLVGVLVRYTPLARPAAITED</sequence>